<sequence length="586" mass="64105">MVKKKTKIKEEVSEQLVEIYKNKDGSLPNMSHFEKRKSSRTLRAFFVFLFSCLFLAAVVMAGIFFFKPHVNFSKDSVTVSVTGEDNITSGQVTHYRIRYHNGEDVPVTKAKILVNYPAGFIFKESSVPASNDKNNEWDLGTLKAQENGFIDVYGTLYGDLGAEESLRVFLNYTPANFSSEFQAVGVGKVSIGESPVALSITAPSTTVAGALTSIVFTLTVRDPSSSLQNLALIIDPGAGFTQKTTNPASDNFGAWTWTIPTLKGEKSITVTGAFAAAPELTDYTLKAKVVSTPIAGQQKTFILAQKDYHVSFEQNQFAPEFTINGASDALSVSPGDDLHVAFNIKNNSSTVLSNIRSSVTFDAPSFQDKSILNWAKIDDKNKNTITGMQVGTDIRRGLIAWENLTQIAFTLPVKSAAEAPLANFKENTIHATLSVQYTQDGVVHTFVSPPIDVTINSDFALHSNIEKQANAAGKDQFFVTWKIQNTAHEIQNAVLNAELYGDLDWQKDALSVSTGVLTFEPKEKKILWKAEKIPASSKPVEIKFSFLRKSYNPTQTQLISKIQLTGKDAVTGKDVIVFASATSNTP</sequence>
<name>A0A1F6M4U6_9BACT</name>
<dbReference type="EMBL" id="MFPX01000013">
    <property type="protein sequence ID" value="OGH66636.1"/>
    <property type="molecule type" value="Genomic_DNA"/>
</dbReference>
<dbReference type="STRING" id="1798676.A3B90_01030"/>
<protein>
    <recommendedName>
        <fullName evidence="4">DUF11 domain-containing protein</fullName>
    </recommendedName>
</protein>
<gene>
    <name evidence="2" type="ORF">A3B90_01030</name>
</gene>
<comment type="caution">
    <text evidence="2">The sequence shown here is derived from an EMBL/GenBank/DDBJ whole genome shotgun (WGS) entry which is preliminary data.</text>
</comment>
<evidence type="ECO:0000313" key="3">
    <source>
        <dbReference type="Proteomes" id="UP000178742"/>
    </source>
</evidence>
<evidence type="ECO:0000313" key="2">
    <source>
        <dbReference type="EMBL" id="OGH66636.1"/>
    </source>
</evidence>
<evidence type="ECO:0000256" key="1">
    <source>
        <dbReference type="SAM" id="Phobius"/>
    </source>
</evidence>
<proteinExistence type="predicted"/>
<keyword evidence="1" id="KW-0472">Membrane</keyword>
<feature type="transmembrane region" description="Helical" evidence="1">
    <location>
        <begin position="44"/>
        <end position="66"/>
    </location>
</feature>
<evidence type="ECO:0008006" key="4">
    <source>
        <dbReference type="Google" id="ProtNLM"/>
    </source>
</evidence>
<organism evidence="2 3">
    <name type="scientific">Candidatus Magasanikbacteria bacterium RIFCSPHIGHO2_02_FULL_41_13</name>
    <dbReference type="NCBI Taxonomy" id="1798676"/>
    <lineage>
        <taxon>Bacteria</taxon>
        <taxon>Candidatus Magasanikiibacteriota</taxon>
    </lineage>
</organism>
<dbReference type="Proteomes" id="UP000178742">
    <property type="component" value="Unassembled WGS sequence"/>
</dbReference>
<dbReference type="AlphaFoldDB" id="A0A1F6M4U6"/>
<reference evidence="2 3" key="1">
    <citation type="journal article" date="2016" name="Nat. Commun.">
        <title>Thousands of microbial genomes shed light on interconnected biogeochemical processes in an aquifer system.</title>
        <authorList>
            <person name="Anantharaman K."/>
            <person name="Brown C.T."/>
            <person name="Hug L.A."/>
            <person name="Sharon I."/>
            <person name="Castelle C.J."/>
            <person name="Probst A.J."/>
            <person name="Thomas B.C."/>
            <person name="Singh A."/>
            <person name="Wilkins M.J."/>
            <person name="Karaoz U."/>
            <person name="Brodie E.L."/>
            <person name="Williams K.H."/>
            <person name="Hubbard S.S."/>
            <person name="Banfield J.F."/>
        </authorList>
    </citation>
    <scope>NUCLEOTIDE SEQUENCE [LARGE SCALE GENOMIC DNA]</scope>
</reference>
<keyword evidence="1" id="KW-0812">Transmembrane</keyword>
<keyword evidence="1" id="KW-1133">Transmembrane helix</keyword>
<accession>A0A1F6M4U6</accession>